<dbReference type="Gene3D" id="3.40.50.1240">
    <property type="entry name" value="Phosphoglycerate mutase-like"/>
    <property type="match status" value="1"/>
</dbReference>
<dbReference type="SUPFAM" id="SSF53254">
    <property type="entry name" value="Phosphoglycerate mutase-like"/>
    <property type="match status" value="1"/>
</dbReference>
<dbReference type="AlphaFoldDB" id="A0A6G7WGP7"/>
<feature type="binding site" evidence="2">
    <location>
        <begin position="85"/>
        <end position="88"/>
    </location>
    <ligand>
        <name>substrate</name>
    </ligand>
</feature>
<protein>
    <submittedName>
        <fullName evidence="3">Histidine phosphatase family protein</fullName>
    </submittedName>
</protein>
<dbReference type="GeneID" id="94552587"/>
<reference evidence="3 4" key="1">
    <citation type="journal article" date="2017" name="Int. J. Syst. Evol. Microbiol.">
        <title>Jeotgalibaca porci sp. nov. and Jeotgalibaca arthritidis sp. nov., isolated from pigs, and emended description of the genus Jeotgalibaca.</title>
        <authorList>
            <person name="Zamora L."/>
            <person name="Perez-Sancho M."/>
            <person name="Dominguez L."/>
            <person name="Fernandez-Garayzabal J.F."/>
            <person name="Vela A.I."/>
        </authorList>
    </citation>
    <scope>NUCLEOTIDE SEQUENCE [LARGE SCALE GENOMIC DNA]</scope>
    <source>
        <strain evidence="3 4">CCUG 69148</strain>
    </source>
</reference>
<dbReference type="PANTHER" id="PTHR48100:SF1">
    <property type="entry name" value="HISTIDINE PHOSPHATASE FAMILY PROTEIN-RELATED"/>
    <property type="match status" value="1"/>
</dbReference>
<dbReference type="SMART" id="SM00855">
    <property type="entry name" value="PGAM"/>
    <property type="match status" value="1"/>
</dbReference>
<evidence type="ECO:0000256" key="2">
    <source>
        <dbReference type="PIRSR" id="PIRSR613078-2"/>
    </source>
</evidence>
<dbReference type="Pfam" id="PF00300">
    <property type="entry name" value="His_Phos_1"/>
    <property type="match status" value="1"/>
</dbReference>
<feature type="binding site" evidence="2">
    <location>
        <position position="59"/>
    </location>
    <ligand>
        <name>substrate</name>
    </ligand>
</feature>
<dbReference type="KEGG" id="jpo:G7058_04800"/>
<keyword evidence="4" id="KW-1185">Reference proteome</keyword>
<dbReference type="InterPro" id="IPR050275">
    <property type="entry name" value="PGM_Phosphatase"/>
</dbReference>
<dbReference type="CDD" id="cd07067">
    <property type="entry name" value="HP_PGM_like"/>
    <property type="match status" value="1"/>
</dbReference>
<dbReference type="GO" id="GO:0005737">
    <property type="term" value="C:cytoplasm"/>
    <property type="evidence" value="ECO:0007669"/>
    <property type="project" value="TreeGrafter"/>
</dbReference>
<feature type="binding site" evidence="2">
    <location>
        <begin position="8"/>
        <end position="15"/>
    </location>
    <ligand>
        <name>substrate</name>
    </ligand>
</feature>
<gene>
    <name evidence="3" type="ORF">G7058_04800</name>
</gene>
<feature type="active site" description="Proton donor/acceptor" evidence="1">
    <location>
        <position position="85"/>
    </location>
</feature>
<dbReference type="Proteomes" id="UP000501830">
    <property type="component" value="Chromosome"/>
</dbReference>
<evidence type="ECO:0000256" key="1">
    <source>
        <dbReference type="PIRSR" id="PIRSR613078-1"/>
    </source>
</evidence>
<accession>A0A6G7WGP7</accession>
<name>A0A6G7WGP7_9LACT</name>
<dbReference type="InterPro" id="IPR013078">
    <property type="entry name" value="His_Pase_superF_clade-1"/>
</dbReference>
<dbReference type="EMBL" id="CP049889">
    <property type="protein sequence ID" value="QIK51434.1"/>
    <property type="molecule type" value="Genomic_DNA"/>
</dbReference>
<organism evidence="3 4">
    <name type="scientific">Jeotgalibaca porci</name>
    <dbReference type="NCBI Taxonomy" id="1868793"/>
    <lineage>
        <taxon>Bacteria</taxon>
        <taxon>Bacillati</taxon>
        <taxon>Bacillota</taxon>
        <taxon>Bacilli</taxon>
        <taxon>Lactobacillales</taxon>
        <taxon>Carnobacteriaceae</taxon>
        <taxon>Jeotgalibaca</taxon>
    </lineage>
</organism>
<dbReference type="InterPro" id="IPR029033">
    <property type="entry name" value="His_PPase_superfam"/>
</dbReference>
<dbReference type="RefSeq" id="WP_166062490.1">
    <property type="nucleotide sequence ID" value="NZ_CP049889.1"/>
</dbReference>
<evidence type="ECO:0000313" key="3">
    <source>
        <dbReference type="EMBL" id="QIK51434.1"/>
    </source>
</evidence>
<evidence type="ECO:0000313" key="4">
    <source>
        <dbReference type="Proteomes" id="UP000501830"/>
    </source>
</evidence>
<proteinExistence type="predicted"/>
<sequence length="207" mass="23824">MQNLYFVRHGQTHLNATDHVQGGDIDSPLLEKSIEDARKTGLFLKNTAISRAITSPQLRAHNTATYILSAFENDIPLETDSRLKEFRYGSWEGLHIPTLAEKYPETFRHLREEPDKYNPVQFGGETYPELIKRGTESVLYHANRYPNEDLLFVGHSILWTATLLSLLNFEIKDIRSQSPLGNTSISKLVKLDNTIKLDTWNYLEHLR</sequence>
<feature type="active site" description="Tele-phosphohistidine intermediate" evidence="1">
    <location>
        <position position="9"/>
    </location>
</feature>
<dbReference type="GO" id="GO:0016791">
    <property type="term" value="F:phosphatase activity"/>
    <property type="evidence" value="ECO:0007669"/>
    <property type="project" value="TreeGrafter"/>
</dbReference>
<dbReference type="PANTHER" id="PTHR48100">
    <property type="entry name" value="BROAD-SPECIFICITY PHOSPHATASE YOR283W-RELATED"/>
    <property type="match status" value="1"/>
</dbReference>